<proteinExistence type="predicted"/>
<reference evidence="1" key="1">
    <citation type="submission" date="2018-08" db="EMBL/GenBank/DDBJ databases">
        <title>Identification of Burkholderia cepacia strains that express a Burkholderia pseudomallei-like capsular polysaccharide.</title>
        <authorList>
            <person name="Burtnick M.N."/>
            <person name="Vongsouvath M."/>
            <person name="Newton P."/>
            <person name="Wuthiekanun V."/>
            <person name="Limmathurotsakul D."/>
            <person name="Brett P.J."/>
            <person name="Chantratita N."/>
            <person name="Dance D.A."/>
        </authorList>
    </citation>
    <scope>NUCLEOTIDE SEQUENCE</scope>
    <source>
        <strain evidence="1">SBXCC001</strain>
    </source>
</reference>
<dbReference type="AlphaFoldDB" id="A0AAW9CKL4"/>
<gene>
    <name evidence="1" type="ORF">C7S16_5721</name>
</gene>
<organism evidence="1 2">
    <name type="scientific">Burkholderia thailandensis</name>
    <dbReference type="NCBI Taxonomy" id="57975"/>
    <lineage>
        <taxon>Bacteria</taxon>
        <taxon>Pseudomonadati</taxon>
        <taxon>Pseudomonadota</taxon>
        <taxon>Betaproteobacteria</taxon>
        <taxon>Burkholderiales</taxon>
        <taxon>Burkholderiaceae</taxon>
        <taxon>Burkholderia</taxon>
        <taxon>pseudomallei group</taxon>
    </lineage>
</organism>
<name>A0AAW9CKL4_BURTH</name>
<evidence type="ECO:0000313" key="2">
    <source>
        <dbReference type="Proteomes" id="UP001272137"/>
    </source>
</evidence>
<dbReference type="Proteomes" id="UP001272137">
    <property type="component" value="Unassembled WGS sequence"/>
</dbReference>
<sequence>MRFTATLTQVLRVAAAAIAGVTSAMVSGTTSGLFGITIQVTFQD</sequence>
<accession>A0AAW9CKL4</accession>
<comment type="caution">
    <text evidence="1">The sequence shown here is derived from an EMBL/GenBank/DDBJ whole genome shotgun (WGS) entry which is preliminary data.</text>
</comment>
<protein>
    <submittedName>
        <fullName evidence="1">Membrane protein</fullName>
    </submittedName>
</protein>
<evidence type="ECO:0000313" key="1">
    <source>
        <dbReference type="EMBL" id="MDW9251393.1"/>
    </source>
</evidence>
<dbReference type="EMBL" id="QXCT01000001">
    <property type="protein sequence ID" value="MDW9251393.1"/>
    <property type="molecule type" value="Genomic_DNA"/>
</dbReference>